<accession>A0A1M6QHJ4</accession>
<sequence>MIAGIPFVIVMIVIVVLYSMGSKKGYKENIKDIDKSQYALREFLPIGFVIVDIIGIANFKKINKEVYAKMISIYGMEGNANLRIYEANKSLCMLLAWAAVYLLMLTNGEFSPLMLALGPVACGGAYFLMDSNLSKNFEKRSRNIRYEFPEFLSKLSLLINAGLTIDNAWGRIVNRNNKESVLYHEMKKTYLDMKGNKGLEISLRDLSRRTKVQEITKFSTIIMQNMNRGSADIVVMLNKLSFECWEGRKNMAKQKGEEASTKLLFPMILMLIAVFIVILTPALLQLSAF</sequence>
<dbReference type="Pfam" id="PF00482">
    <property type="entry name" value="T2SSF"/>
    <property type="match status" value="1"/>
</dbReference>
<evidence type="ECO:0000259" key="7">
    <source>
        <dbReference type="Pfam" id="PF00482"/>
    </source>
</evidence>
<proteinExistence type="predicted"/>
<evidence type="ECO:0000256" key="3">
    <source>
        <dbReference type="ARBA" id="ARBA00022692"/>
    </source>
</evidence>
<evidence type="ECO:0000313" key="8">
    <source>
        <dbReference type="EMBL" id="SHK19635.1"/>
    </source>
</evidence>
<dbReference type="AlphaFoldDB" id="A0A1M6QHJ4"/>
<feature type="transmembrane region" description="Helical" evidence="6">
    <location>
        <begin position="38"/>
        <end position="59"/>
    </location>
</feature>
<feature type="domain" description="Type II secretion system protein GspF" evidence="7">
    <location>
        <begin position="151"/>
        <end position="281"/>
    </location>
</feature>
<feature type="transmembrane region" description="Helical" evidence="6">
    <location>
        <begin position="7"/>
        <end position="26"/>
    </location>
</feature>
<keyword evidence="3 6" id="KW-0812">Transmembrane</keyword>
<evidence type="ECO:0000313" key="9">
    <source>
        <dbReference type="Proteomes" id="UP000184310"/>
    </source>
</evidence>
<dbReference type="RefSeq" id="WP_072990631.1">
    <property type="nucleotide sequence ID" value="NZ_FQZB01000014.1"/>
</dbReference>
<gene>
    <name evidence="8" type="ORF">SAMN02745163_03404</name>
</gene>
<organism evidence="8 9">
    <name type="scientific">Clostridium cavendishii DSM 21758</name>
    <dbReference type="NCBI Taxonomy" id="1121302"/>
    <lineage>
        <taxon>Bacteria</taxon>
        <taxon>Bacillati</taxon>
        <taxon>Bacillota</taxon>
        <taxon>Clostridia</taxon>
        <taxon>Eubacteriales</taxon>
        <taxon>Clostridiaceae</taxon>
        <taxon>Clostridium</taxon>
    </lineage>
</organism>
<keyword evidence="5 6" id="KW-0472">Membrane</keyword>
<dbReference type="PANTHER" id="PTHR35007">
    <property type="entry name" value="INTEGRAL MEMBRANE PROTEIN-RELATED"/>
    <property type="match status" value="1"/>
</dbReference>
<dbReference type="PANTHER" id="PTHR35007:SF2">
    <property type="entry name" value="PILUS ASSEMBLE PROTEIN"/>
    <property type="match status" value="1"/>
</dbReference>
<feature type="transmembrane region" description="Helical" evidence="6">
    <location>
        <begin position="80"/>
        <end position="104"/>
    </location>
</feature>
<evidence type="ECO:0000256" key="1">
    <source>
        <dbReference type="ARBA" id="ARBA00004651"/>
    </source>
</evidence>
<comment type="subcellular location">
    <subcellularLocation>
        <location evidence="1">Cell membrane</location>
        <topology evidence="1">Multi-pass membrane protein</topology>
    </subcellularLocation>
</comment>
<evidence type="ECO:0000256" key="5">
    <source>
        <dbReference type="ARBA" id="ARBA00023136"/>
    </source>
</evidence>
<dbReference type="Proteomes" id="UP000184310">
    <property type="component" value="Unassembled WGS sequence"/>
</dbReference>
<feature type="transmembrane region" description="Helical" evidence="6">
    <location>
        <begin position="110"/>
        <end position="129"/>
    </location>
</feature>
<evidence type="ECO:0000256" key="4">
    <source>
        <dbReference type="ARBA" id="ARBA00022989"/>
    </source>
</evidence>
<dbReference type="STRING" id="1121302.SAMN02745163_03404"/>
<evidence type="ECO:0000256" key="6">
    <source>
        <dbReference type="SAM" id="Phobius"/>
    </source>
</evidence>
<protein>
    <submittedName>
        <fullName evidence="8">Tight adherence protein C</fullName>
    </submittedName>
</protein>
<feature type="transmembrane region" description="Helical" evidence="6">
    <location>
        <begin position="263"/>
        <end position="284"/>
    </location>
</feature>
<dbReference type="GO" id="GO:0005886">
    <property type="term" value="C:plasma membrane"/>
    <property type="evidence" value="ECO:0007669"/>
    <property type="project" value="UniProtKB-SubCell"/>
</dbReference>
<keyword evidence="4 6" id="KW-1133">Transmembrane helix</keyword>
<reference evidence="8 9" key="1">
    <citation type="submission" date="2016-11" db="EMBL/GenBank/DDBJ databases">
        <authorList>
            <person name="Jaros S."/>
            <person name="Januszkiewicz K."/>
            <person name="Wedrychowicz H."/>
        </authorList>
    </citation>
    <scope>NUCLEOTIDE SEQUENCE [LARGE SCALE GENOMIC DNA]</scope>
    <source>
        <strain evidence="8 9">DSM 21758</strain>
    </source>
</reference>
<evidence type="ECO:0000256" key="2">
    <source>
        <dbReference type="ARBA" id="ARBA00022475"/>
    </source>
</evidence>
<keyword evidence="2" id="KW-1003">Cell membrane</keyword>
<dbReference type="InterPro" id="IPR018076">
    <property type="entry name" value="T2SS_GspF_dom"/>
</dbReference>
<keyword evidence="9" id="KW-1185">Reference proteome</keyword>
<name>A0A1M6QHJ4_9CLOT</name>
<dbReference type="OrthoDB" id="9793966at2"/>
<dbReference type="EMBL" id="FQZB01000014">
    <property type="protein sequence ID" value="SHK19635.1"/>
    <property type="molecule type" value="Genomic_DNA"/>
</dbReference>